<reference evidence="2" key="2">
    <citation type="submission" date="2018-03" db="EMBL/GenBank/DDBJ databases">
        <title>The Triticum urartu genome reveals the dynamic nature of wheat genome evolution.</title>
        <authorList>
            <person name="Ling H."/>
            <person name="Ma B."/>
            <person name="Shi X."/>
            <person name="Liu H."/>
            <person name="Dong L."/>
            <person name="Sun H."/>
            <person name="Cao Y."/>
            <person name="Gao Q."/>
            <person name="Zheng S."/>
            <person name="Li Y."/>
            <person name="Yu Y."/>
            <person name="Du H."/>
            <person name="Qi M."/>
            <person name="Li Y."/>
            <person name="Yu H."/>
            <person name="Cui Y."/>
            <person name="Wang N."/>
            <person name="Chen C."/>
            <person name="Wu H."/>
            <person name="Zhao Y."/>
            <person name="Zhang J."/>
            <person name="Li Y."/>
            <person name="Zhou W."/>
            <person name="Zhang B."/>
            <person name="Hu W."/>
            <person name="Eijk M."/>
            <person name="Tang J."/>
            <person name="Witsenboer H."/>
            <person name="Zhao S."/>
            <person name="Li Z."/>
            <person name="Zhang A."/>
            <person name="Wang D."/>
            <person name="Liang C."/>
        </authorList>
    </citation>
    <scope>NUCLEOTIDE SEQUENCE [LARGE SCALE GENOMIC DNA]</scope>
    <source>
        <strain evidence="2">cv. G1812</strain>
    </source>
</reference>
<name>A0A8R7P8H4_TRIUA</name>
<proteinExistence type="predicted"/>
<organism evidence="2 3">
    <name type="scientific">Triticum urartu</name>
    <name type="common">Red wild einkorn</name>
    <name type="synonym">Crithodium urartu</name>
    <dbReference type="NCBI Taxonomy" id="4572"/>
    <lineage>
        <taxon>Eukaryota</taxon>
        <taxon>Viridiplantae</taxon>
        <taxon>Streptophyta</taxon>
        <taxon>Embryophyta</taxon>
        <taxon>Tracheophyta</taxon>
        <taxon>Spermatophyta</taxon>
        <taxon>Magnoliopsida</taxon>
        <taxon>Liliopsida</taxon>
        <taxon>Poales</taxon>
        <taxon>Poaceae</taxon>
        <taxon>BOP clade</taxon>
        <taxon>Pooideae</taxon>
        <taxon>Triticodae</taxon>
        <taxon>Triticeae</taxon>
        <taxon>Triticinae</taxon>
        <taxon>Triticum</taxon>
    </lineage>
</organism>
<dbReference type="Gramene" id="TuG1812G0100004850.01.T01">
    <property type="protein sequence ID" value="TuG1812G0100004850.01.T01.cds269207"/>
    <property type="gene ID" value="TuG1812G0100004850.01"/>
</dbReference>
<evidence type="ECO:0000313" key="2">
    <source>
        <dbReference type="EnsemblPlants" id="TuG1812G0100004850.01.T01.cds269207"/>
    </source>
</evidence>
<protein>
    <submittedName>
        <fullName evidence="2">Uncharacterized protein</fullName>
    </submittedName>
</protein>
<dbReference type="Proteomes" id="UP000015106">
    <property type="component" value="Chromosome 1"/>
</dbReference>
<accession>A0A8R7P8H4</accession>
<feature type="region of interest" description="Disordered" evidence="1">
    <location>
        <begin position="1"/>
        <end position="23"/>
    </location>
</feature>
<dbReference type="EnsemblPlants" id="TuG1812G0100004850.01.T01">
    <property type="protein sequence ID" value="TuG1812G0100004850.01.T01.cds269207"/>
    <property type="gene ID" value="TuG1812G0100004850.01"/>
</dbReference>
<evidence type="ECO:0000313" key="3">
    <source>
        <dbReference type="Proteomes" id="UP000015106"/>
    </source>
</evidence>
<evidence type="ECO:0000256" key="1">
    <source>
        <dbReference type="SAM" id="MobiDB-lite"/>
    </source>
</evidence>
<reference evidence="2" key="3">
    <citation type="submission" date="2022-06" db="UniProtKB">
        <authorList>
            <consortium name="EnsemblPlants"/>
        </authorList>
    </citation>
    <scope>IDENTIFICATION</scope>
</reference>
<dbReference type="AlphaFoldDB" id="A0A8R7P8H4"/>
<sequence length="23" mass="2449">MLESLGSSSSRGNQIYYRSANAG</sequence>
<keyword evidence="3" id="KW-1185">Reference proteome</keyword>
<reference evidence="3" key="1">
    <citation type="journal article" date="2013" name="Nature">
        <title>Draft genome of the wheat A-genome progenitor Triticum urartu.</title>
        <authorList>
            <person name="Ling H.Q."/>
            <person name="Zhao S."/>
            <person name="Liu D."/>
            <person name="Wang J."/>
            <person name="Sun H."/>
            <person name="Zhang C."/>
            <person name="Fan H."/>
            <person name="Li D."/>
            <person name="Dong L."/>
            <person name="Tao Y."/>
            <person name="Gao C."/>
            <person name="Wu H."/>
            <person name="Li Y."/>
            <person name="Cui Y."/>
            <person name="Guo X."/>
            <person name="Zheng S."/>
            <person name="Wang B."/>
            <person name="Yu K."/>
            <person name="Liang Q."/>
            <person name="Yang W."/>
            <person name="Lou X."/>
            <person name="Chen J."/>
            <person name="Feng M."/>
            <person name="Jian J."/>
            <person name="Zhang X."/>
            <person name="Luo G."/>
            <person name="Jiang Y."/>
            <person name="Liu J."/>
            <person name="Wang Z."/>
            <person name="Sha Y."/>
            <person name="Zhang B."/>
            <person name="Wu H."/>
            <person name="Tang D."/>
            <person name="Shen Q."/>
            <person name="Xue P."/>
            <person name="Zou S."/>
            <person name="Wang X."/>
            <person name="Liu X."/>
            <person name="Wang F."/>
            <person name="Yang Y."/>
            <person name="An X."/>
            <person name="Dong Z."/>
            <person name="Zhang K."/>
            <person name="Zhang X."/>
            <person name="Luo M.C."/>
            <person name="Dvorak J."/>
            <person name="Tong Y."/>
            <person name="Wang J."/>
            <person name="Yang H."/>
            <person name="Li Z."/>
            <person name="Wang D."/>
            <person name="Zhang A."/>
            <person name="Wang J."/>
        </authorList>
    </citation>
    <scope>NUCLEOTIDE SEQUENCE</scope>
    <source>
        <strain evidence="3">cv. G1812</strain>
    </source>
</reference>
<feature type="compositionally biased region" description="Polar residues" evidence="1">
    <location>
        <begin position="1"/>
        <end position="13"/>
    </location>
</feature>